<dbReference type="OrthoDB" id="107212at2"/>
<gene>
    <name evidence="3" type="ORF">OJF2_71890</name>
</gene>
<dbReference type="Proteomes" id="UP000324233">
    <property type="component" value="Chromosome"/>
</dbReference>
<evidence type="ECO:0000259" key="2">
    <source>
        <dbReference type="Pfam" id="PF07859"/>
    </source>
</evidence>
<name>A0A5B9WEV6_9BACT</name>
<sequence>MRAPGTAEKALIVGLVAAAIAVPRPPASRAGAVEDASEPAAAKHARSTPPPYPHAKVRRYDLGEGPRSYWIFEPAEPRPERAPVVVFLHGWFAVNPAFYGAWIDHLVRSGRTVVFPRYQNDVGTLPKDFLPNASAAIRDALDVLATGTGHVRPDFKDVAFIGHSAGGNLSAQLAALSSDAHSGVPEPRLVFALMPGEVLPAREPTLDRIPASTLLVVAVGEDDLLVGDIRGRQIFNEATSVPRSRKRYLLFRSDRHGYPPLLAEHAAPTGANDRLDTGEGLFRSFQMNLGSVNALDRAGFWRIADAALATASANQTFDDAIRDTDRFTHLGYWSDGRKVTPPLISDNPSSLPRVSLPNGIRLIPWSASARIDEASRETRVR</sequence>
<dbReference type="GO" id="GO:0016787">
    <property type="term" value="F:hydrolase activity"/>
    <property type="evidence" value="ECO:0007669"/>
    <property type="project" value="UniProtKB-KW"/>
</dbReference>
<dbReference type="Gene3D" id="3.40.50.1820">
    <property type="entry name" value="alpha/beta hydrolase"/>
    <property type="match status" value="1"/>
</dbReference>
<accession>A0A5B9WEV6</accession>
<reference evidence="3 4" key="1">
    <citation type="submission" date="2019-08" db="EMBL/GenBank/DDBJ databases">
        <title>Deep-cultivation of Planctomycetes and their phenomic and genomic characterization uncovers novel biology.</title>
        <authorList>
            <person name="Wiegand S."/>
            <person name="Jogler M."/>
            <person name="Boedeker C."/>
            <person name="Pinto D."/>
            <person name="Vollmers J."/>
            <person name="Rivas-Marin E."/>
            <person name="Kohn T."/>
            <person name="Peeters S.H."/>
            <person name="Heuer A."/>
            <person name="Rast P."/>
            <person name="Oberbeckmann S."/>
            <person name="Bunk B."/>
            <person name="Jeske O."/>
            <person name="Meyerdierks A."/>
            <person name="Storesund J.E."/>
            <person name="Kallscheuer N."/>
            <person name="Luecker S."/>
            <person name="Lage O.M."/>
            <person name="Pohl T."/>
            <person name="Merkel B.J."/>
            <person name="Hornburger P."/>
            <person name="Mueller R.-W."/>
            <person name="Bruemmer F."/>
            <person name="Labrenz M."/>
            <person name="Spormann A.M."/>
            <person name="Op den Camp H."/>
            <person name="Overmann J."/>
            <person name="Amann R."/>
            <person name="Jetten M.S.M."/>
            <person name="Mascher T."/>
            <person name="Medema M.H."/>
            <person name="Devos D.P."/>
            <person name="Kaster A.-K."/>
            <person name="Ovreas L."/>
            <person name="Rohde M."/>
            <person name="Galperin M.Y."/>
            <person name="Jogler C."/>
        </authorList>
    </citation>
    <scope>NUCLEOTIDE SEQUENCE [LARGE SCALE GENOMIC DNA]</scope>
    <source>
        <strain evidence="3 4">OJF2</strain>
    </source>
</reference>
<dbReference type="SUPFAM" id="SSF53474">
    <property type="entry name" value="alpha/beta-Hydrolases"/>
    <property type="match status" value="1"/>
</dbReference>
<protein>
    <submittedName>
        <fullName evidence="3">Alpha/beta hydrolase fold protein</fullName>
    </submittedName>
</protein>
<feature type="region of interest" description="Disordered" evidence="1">
    <location>
        <begin position="29"/>
        <end position="55"/>
    </location>
</feature>
<keyword evidence="4" id="KW-1185">Reference proteome</keyword>
<organism evidence="3 4">
    <name type="scientific">Aquisphaera giovannonii</name>
    <dbReference type="NCBI Taxonomy" id="406548"/>
    <lineage>
        <taxon>Bacteria</taxon>
        <taxon>Pseudomonadati</taxon>
        <taxon>Planctomycetota</taxon>
        <taxon>Planctomycetia</taxon>
        <taxon>Isosphaerales</taxon>
        <taxon>Isosphaeraceae</taxon>
        <taxon>Aquisphaera</taxon>
    </lineage>
</organism>
<dbReference type="PANTHER" id="PTHR33428:SF14">
    <property type="entry name" value="CARBOXYLESTERASE TYPE B DOMAIN-CONTAINING PROTEIN"/>
    <property type="match status" value="1"/>
</dbReference>
<dbReference type="AlphaFoldDB" id="A0A5B9WEV6"/>
<evidence type="ECO:0000256" key="1">
    <source>
        <dbReference type="SAM" id="MobiDB-lite"/>
    </source>
</evidence>
<evidence type="ECO:0000313" key="3">
    <source>
        <dbReference type="EMBL" id="QEH38585.1"/>
    </source>
</evidence>
<dbReference type="RefSeq" id="WP_148598016.1">
    <property type="nucleotide sequence ID" value="NZ_CP042997.1"/>
</dbReference>
<dbReference type="EMBL" id="CP042997">
    <property type="protein sequence ID" value="QEH38585.1"/>
    <property type="molecule type" value="Genomic_DNA"/>
</dbReference>
<dbReference type="InterPro" id="IPR013094">
    <property type="entry name" value="AB_hydrolase_3"/>
</dbReference>
<feature type="domain" description="Alpha/beta hydrolase fold-3" evidence="2">
    <location>
        <begin position="85"/>
        <end position="204"/>
    </location>
</feature>
<dbReference type="Pfam" id="PF07859">
    <property type="entry name" value="Abhydrolase_3"/>
    <property type="match status" value="1"/>
</dbReference>
<proteinExistence type="predicted"/>
<dbReference type="KEGG" id="agv:OJF2_71890"/>
<evidence type="ECO:0000313" key="4">
    <source>
        <dbReference type="Proteomes" id="UP000324233"/>
    </source>
</evidence>
<keyword evidence="3" id="KW-0378">Hydrolase</keyword>
<dbReference type="InterPro" id="IPR029058">
    <property type="entry name" value="AB_hydrolase_fold"/>
</dbReference>
<dbReference type="PANTHER" id="PTHR33428">
    <property type="entry name" value="CHLOROPHYLLASE-2, CHLOROPLASTIC"/>
    <property type="match status" value="1"/>
</dbReference>